<sequence length="217" mass="23594">MTYPSSYRPALRRARLPLHATLAALTLAACSQPAPEPADTEGEADPQVAFMANLSQHCGQAFAGQLVSTDEADADIASQPLVMHVASCAPDQIRIPFHVGDDRSRTWVITDTGTGLQLKHDHRHEDGSEDAVTQYGGDTAEPGSATRQEFPVDAESIALFEREGLAASVTNVWAMEVDDTVFAYELRRPAGENERFFRVEFDLTTPVETPPPAWGSE</sequence>
<evidence type="ECO:0000256" key="1">
    <source>
        <dbReference type="SAM" id="SignalP"/>
    </source>
</evidence>
<comment type="caution">
    <text evidence="2">The sequence shown here is derived from an EMBL/GenBank/DDBJ whole genome shotgun (WGS) entry which is preliminary data.</text>
</comment>
<keyword evidence="1" id="KW-0732">Signal</keyword>
<evidence type="ECO:0000313" key="2">
    <source>
        <dbReference type="EMBL" id="RED17021.1"/>
    </source>
</evidence>
<evidence type="ECO:0000313" key="3">
    <source>
        <dbReference type="Proteomes" id="UP000256310"/>
    </source>
</evidence>
<organism evidence="2 3">
    <name type="scientific">Parasphingopyxis lamellibrachiae</name>
    <dbReference type="NCBI Taxonomy" id="680125"/>
    <lineage>
        <taxon>Bacteria</taxon>
        <taxon>Pseudomonadati</taxon>
        <taxon>Pseudomonadota</taxon>
        <taxon>Alphaproteobacteria</taxon>
        <taxon>Sphingomonadales</taxon>
        <taxon>Sphingomonadaceae</taxon>
        <taxon>Parasphingopyxis</taxon>
    </lineage>
</organism>
<protein>
    <submittedName>
        <fullName evidence="2">Uncharacterized protein</fullName>
    </submittedName>
</protein>
<dbReference type="AlphaFoldDB" id="A0A3D9FIU4"/>
<feature type="signal peptide" evidence="1">
    <location>
        <begin position="1"/>
        <end position="28"/>
    </location>
</feature>
<dbReference type="EMBL" id="QRDP01000004">
    <property type="protein sequence ID" value="RED17021.1"/>
    <property type="molecule type" value="Genomic_DNA"/>
</dbReference>
<dbReference type="Proteomes" id="UP000256310">
    <property type="component" value="Unassembled WGS sequence"/>
</dbReference>
<keyword evidence="3" id="KW-1185">Reference proteome</keyword>
<gene>
    <name evidence="2" type="ORF">DFR46_2055</name>
</gene>
<dbReference type="OrthoDB" id="1524207at2"/>
<proteinExistence type="predicted"/>
<name>A0A3D9FIU4_9SPHN</name>
<dbReference type="RefSeq" id="WP_116236351.1">
    <property type="nucleotide sequence ID" value="NZ_QRDP01000004.1"/>
</dbReference>
<feature type="chain" id="PRO_5017745351" evidence="1">
    <location>
        <begin position="29"/>
        <end position="217"/>
    </location>
</feature>
<reference evidence="2 3" key="1">
    <citation type="submission" date="2018-07" db="EMBL/GenBank/DDBJ databases">
        <title>Genomic Encyclopedia of Type Strains, Phase IV (KMG-IV): sequencing the most valuable type-strain genomes for metagenomic binning, comparative biology and taxonomic classification.</title>
        <authorList>
            <person name="Goeker M."/>
        </authorList>
    </citation>
    <scope>NUCLEOTIDE SEQUENCE [LARGE SCALE GENOMIC DNA]</scope>
    <source>
        <strain evidence="2 3">DSM 26725</strain>
    </source>
</reference>
<accession>A0A3D9FIU4</accession>